<evidence type="ECO:0000313" key="1">
    <source>
        <dbReference type="EMBL" id="GAA1700306.1"/>
    </source>
</evidence>
<evidence type="ECO:0000313" key="2">
    <source>
        <dbReference type="Proteomes" id="UP001499947"/>
    </source>
</evidence>
<keyword evidence="2" id="KW-1185">Reference proteome</keyword>
<dbReference type="Proteomes" id="UP001499947">
    <property type="component" value="Unassembled WGS sequence"/>
</dbReference>
<comment type="caution">
    <text evidence="1">The sequence shown here is derived from an EMBL/GenBank/DDBJ whole genome shotgun (WGS) entry which is preliminary data.</text>
</comment>
<sequence>MAGRKASGEAVARTVASAVSMASEGPFGERGRGAVAGGGGKVTLTCPKRVGLRKVAAWFTY</sequence>
<protein>
    <submittedName>
        <fullName evidence="1">Uncharacterized protein</fullName>
    </submittedName>
</protein>
<organism evidence="1 2">
    <name type="scientific">Streptomyces yatensis</name>
    <dbReference type="NCBI Taxonomy" id="155177"/>
    <lineage>
        <taxon>Bacteria</taxon>
        <taxon>Bacillati</taxon>
        <taxon>Actinomycetota</taxon>
        <taxon>Actinomycetes</taxon>
        <taxon>Kitasatosporales</taxon>
        <taxon>Streptomycetaceae</taxon>
        <taxon>Streptomyces</taxon>
        <taxon>Streptomyces violaceusniger group</taxon>
    </lineage>
</organism>
<accession>A0ABP4U7V0</accession>
<gene>
    <name evidence="1" type="ORF">GCM10009680_46130</name>
</gene>
<proteinExistence type="predicted"/>
<dbReference type="EMBL" id="BAAALR010000053">
    <property type="protein sequence ID" value="GAA1700306.1"/>
    <property type="molecule type" value="Genomic_DNA"/>
</dbReference>
<reference evidence="2" key="1">
    <citation type="journal article" date="2019" name="Int. J. Syst. Evol. Microbiol.">
        <title>The Global Catalogue of Microorganisms (GCM) 10K type strain sequencing project: providing services to taxonomists for standard genome sequencing and annotation.</title>
        <authorList>
            <consortium name="The Broad Institute Genomics Platform"/>
            <consortium name="The Broad Institute Genome Sequencing Center for Infectious Disease"/>
            <person name="Wu L."/>
            <person name="Ma J."/>
        </authorList>
    </citation>
    <scope>NUCLEOTIDE SEQUENCE [LARGE SCALE GENOMIC DNA]</scope>
    <source>
        <strain evidence="2">JCM 13244</strain>
    </source>
</reference>
<name>A0ABP4U7V0_9ACTN</name>